<dbReference type="AlphaFoldDB" id="A0A1Y2GUP3"/>
<keyword evidence="2" id="KW-1185">Reference proteome</keyword>
<accession>A0A1Y2GUP3</accession>
<dbReference type="GeneID" id="33568237"/>
<reference evidence="1 2" key="1">
    <citation type="submission" date="2016-07" db="EMBL/GenBank/DDBJ databases">
        <title>Pervasive Adenine N6-methylation of Active Genes in Fungi.</title>
        <authorList>
            <consortium name="DOE Joint Genome Institute"/>
            <person name="Mondo S.J."/>
            <person name="Dannebaum R.O."/>
            <person name="Kuo R.C."/>
            <person name="Labutti K."/>
            <person name="Haridas S."/>
            <person name="Kuo A."/>
            <person name="Salamov A."/>
            <person name="Ahrendt S.R."/>
            <person name="Lipzen A."/>
            <person name="Sullivan W."/>
            <person name="Andreopoulos W.B."/>
            <person name="Clum A."/>
            <person name="Lindquist E."/>
            <person name="Daum C."/>
            <person name="Ramamoorthy G.K."/>
            <person name="Gryganskyi A."/>
            <person name="Culley D."/>
            <person name="Magnuson J.K."/>
            <person name="James T.Y."/>
            <person name="O'Malley M.A."/>
            <person name="Stajich J.E."/>
            <person name="Spatafora J.W."/>
            <person name="Visel A."/>
            <person name="Grigoriev I.V."/>
        </authorList>
    </citation>
    <scope>NUCLEOTIDE SEQUENCE [LARGE SCALE GENOMIC DNA]</scope>
    <source>
        <strain evidence="1 2">NRRL 3116</strain>
    </source>
</reference>
<dbReference type="RefSeq" id="XP_021883791.1">
    <property type="nucleotide sequence ID" value="XM_022026394.1"/>
</dbReference>
<dbReference type="EMBL" id="MCFF01000008">
    <property type="protein sequence ID" value="ORZ24810.1"/>
    <property type="molecule type" value="Genomic_DNA"/>
</dbReference>
<proteinExistence type="predicted"/>
<sequence>MGNTAERTIWGSSSINRRNPTPITICKNYQSKVLHENDKFNNPRSGSFLFVNEVEVYGRKRLQNPHHEQTRIVKHVPKKTFMPKTVGEDHFFRVRPITMERSDGKHFVIGTFECDILIKSEESISSGITHKILTFLKHIRIFLDKERLRQAFWTTNRFSVNYLFTFANHIIVRDAGFAAGILFDRVGKSVTTLGERAVLQLMYFSTKAPESKPAFFHYLEDLSQRLIDIYLLLAKLGCKSVGKGEKEKRKERENSECI</sequence>
<evidence type="ECO:0000313" key="2">
    <source>
        <dbReference type="Proteomes" id="UP000193648"/>
    </source>
</evidence>
<dbReference type="InParanoid" id="A0A1Y2GUP3"/>
<protein>
    <submittedName>
        <fullName evidence="1">Uncharacterized protein</fullName>
    </submittedName>
</protein>
<gene>
    <name evidence="1" type="ORF">BCR41DRAFT_368643</name>
</gene>
<dbReference type="Proteomes" id="UP000193648">
    <property type="component" value="Unassembled WGS sequence"/>
</dbReference>
<organism evidence="1 2">
    <name type="scientific">Lobosporangium transversale</name>
    <dbReference type="NCBI Taxonomy" id="64571"/>
    <lineage>
        <taxon>Eukaryota</taxon>
        <taxon>Fungi</taxon>
        <taxon>Fungi incertae sedis</taxon>
        <taxon>Mucoromycota</taxon>
        <taxon>Mortierellomycotina</taxon>
        <taxon>Mortierellomycetes</taxon>
        <taxon>Mortierellales</taxon>
        <taxon>Mortierellaceae</taxon>
        <taxon>Lobosporangium</taxon>
    </lineage>
</organism>
<comment type="caution">
    <text evidence="1">The sequence shown here is derived from an EMBL/GenBank/DDBJ whole genome shotgun (WGS) entry which is preliminary data.</text>
</comment>
<evidence type="ECO:0000313" key="1">
    <source>
        <dbReference type="EMBL" id="ORZ24810.1"/>
    </source>
</evidence>
<name>A0A1Y2GUP3_9FUNG</name>